<evidence type="ECO:0000256" key="3">
    <source>
        <dbReference type="ARBA" id="ARBA00022833"/>
    </source>
</evidence>
<dbReference type="Pfam" id="PF00641">
    <property type="entry name" value="Zn_ribbon_RanBP"/>
    <property type="match status" value="2"/>
</dbReference>
<keyword evidence="7" id="KW-1185">Reference proteome</keyword>
<evidence type="ECO:0000256" key="1">
    <source>
        <dbReference type="ARBA" id="ARBA00022723"/>
    </source>
</evidence>
<dbReference type="PROSITE" id="PS50199">
    <property type="entry name" value="ZF_RANBP2_2"/>
    <property type="match status" value="3"/>
</dbReference>
<dbReference type="InterPro" id="IPR001876">
    <property type="entry name" value="Znf_RanBP2"/>
</dbReference>
<feature type="domain" description="RanBP2-type" evidence="6">
    <location>
        <begin position="323"/>
        <end position="352"/>
    </location>
</feature>
<dbReference type="GeneID" id="103724379"/>
<organism evidence="7 8">
    <name type="scientific">Phoenix dactylifera</name>
    <name type="common">Date palm</name>
    <dbReference type="NCBI Taxonomy" id="42345"/>
    <lineage>
        <taxon>Eukaryota</taxon>
        <taxon>Viridiplantae</taxon>
        <taxon>Streptophyta</taxon>
        <taxon>Embryophyta</taxon>
        <taxon>Tracheophyta</taxon>
        <taxon>Spermatophyta</taxon>
        <taxon>Magnoliopsida</taxon>
        <taxon>Liliopsida</taxon>
        <taxon>Arecaceae</taxon>
        <taxon>Coryphoideae</taxon>
        <taxon>Phoeniceae</taxon>
        <taxon>Phoenix</taxon>
    </lineage>
</organism>
<dbReference type="RefSeq" id="XP_038984910.1">
    <property type="nucleotide sequence ID" value="XM_039128982.1"/>
</dbReference>
<feature type="domain" description="RanBP2-type" evidence="6">
    <location>
        <begin position="284"/>
        <end position="313"/>
    </location>
</feature>
<reference evidence="7" key="1">
    <citation type="journal article" date="2019" name="Nat. Commun.">
        <title>Genome-wide association mapping of date palm fruit traits.</title>
        <authorList>
            <person name="Hazzouri K.M."/>
            <person name="Gros-Balthazard M."/>
            <person name="Flowers J.M."/>
            <person name="Copetti D."/>
            <person name="Lemansour A."/>
            <person name="Lebrun M."/>
            <person name="Masmoudi K."/>
            <person name="Ferrand S."/>
            <person name="Dhar M.I."/>
            <person name="Fresquez Z.A."/>
            <person name="Rosas U."/>
            <person name="Zhang J."/>
            <person name="Talag J."/>
            <person name="Lee S."/>
            <person name="Kudrna D."/>
            <person name="Powell R.F."/>
            <person name="Leitch I.J."/>
            <person name="Krueger R.R."/>
            <person name="Wing R.A."/>
            <person name="Amiri K.M.A."/>
            <person name="Purugganan M.D."/>
        </authorList>
    </citation>
    <scope>NUCLEOTIDE SEQUENCE [LARGE SCALE GENOMIC DNA]</scope>
    <source>
        <strain evidence="7">cv. Khalas</strain>
    </source>
</reference>
<keyword evidence="1" id="KW-0479">Metal-binding</keyword>
<feature type="region of interest" description="Disordered" evidence="5">
    <location>
        <begin position="249"/>
        <end position="280"/>
    </location>
</feature>
<evidence type="ECO:0000256" key="5">
    <source>
        <dbReference type="SAM" id="MobiDB-lite"/>
    </source>
</evidence>
<dbReference type="GO" id="GO:0003729">
    <property type="term" value="F:mRNA binding"/>
    <property type="evidence" value="ECO:0007669"/>
    <property type="project" value="TreeGrafter"/>
</dbReference>
<evidence type="ECO:0000259" key="6">
    <source>
        <dbReference type="PROSITE" id="PS50199"/>
    </source>
</evidence>
<dbReference type="InterPro" id="IPR049534">
    <property type="entry name" value="TEX13A/C/D_Znf"/>
</dbReference>
<dbReference type="AlphaFoldDB" id="A0A8B9AES5"/>
<feature type="domain" description="RanBP2-type" evidence="6">
    <location>
        <begin position="356"/>
        <end position="385"/>
    </location>
</feature>
<keyword evidence="2 4" id="KW-0863">Zinc-finger</keyword>
<dbReference type="KEGG" id="pda:103724379"/>
<sequence length="458" mass="51458">MAASRLLQHTSLFFLRASTTNSLSLRPSLLPLSNLRPFSVIPPPRIQSFTTDAAAAIDGSPAVAEEAAAAAHPWPEWDRFVEKLTSKGYFERSASAGTAEDDEGDGGSAAASDTKMELNRLKNGCLKFARERFDILRSLPKEHIRSIVECGCPNLFRKSVNSAKRLRAFLRLDEGDVCSACNLRGSCDKAYIIQHEEGGARTVDVMRILLSYAVNPVNLSGGENPSVKENVQESARKLLSQLIELSDTTINPSLPKPAMSTPAQKEPSQKISSRNKHPPNVEMKRGDWLCPNCNFLNFARNLRCLECKADGPKRVDFGGAEMKLGDWTCPQCQFMNFARNKKCFRCQEQRPKRQLNPGEWECPSCDFINFRRNKVCLKCNCNRPEDESNRFEDHLWRRPKESSKNNSIKFGDDEDEDNEDDDDDDILPLHEGENKFVVSKRATPSDRRLTSARRSNPS</sequence>
<evidence type="ECO:0000313" key="7">
    <source>
        <dbReference type="Proteomes" id="UP000228380"/>
    </source>
</evidence>
<dbReference type="Gene3D" id="4.10.1060.10">
    <property type="entry name" value="Zinc finger, RanBP2-type"/>
    <property type="match status" value="3"/>
</dbReference>
<feature type="region of interest" description="Disordered" evidence="5">
    <location>
        <begin position="402"/>
        <end position="458"/>
    </location>
</feature>
<evidence type="ECO:0000256" key="4">
    <source>
        <dbReference type="PROSITE-ProRule" id="PRU00322"/>
    </source>
</evidence>
<evidence type="ECO:0000256" key="2">
    <source>
        <dbReference type="ARBA" id="ARBA00022771"/>
    </source>
</evidence>
<keyword evidence="3" id="KW-0862">Zinc</keyword>
<dbReference type="InterPro" id="IPR036443">
    <property type="entry name" value="Znf_RanBP2_sf"/>
</dbReference>
<dbReference type="PANTHER" id="PTHR23111:SF40">
    <property type="entry name" value="RNA-BINDING PROTEIN INVOLVED IN HETEROCHROMATIN ASSEMBLY-RELATED"/>
    <property type="match status" value="1"/>
</dbReference>
<name>A0A8B9AES5_PHODC</name>
<dbReference type="SMART" id="SM00547">
    <property type="entry name" value="ZnF_RBZ"/>
    <property type="match status" value="3"/>
</dbReference>
<dbReference type="GO" id="GO:0008270">
    <property type="term" value="F:zinc ion binding"/>
    <property type="evidence" value="ECO:0007669"/>
    <property type="project" value="UniProtKB-KW"/>
</dbReference>
<gene>
    <name evidence="8" type="primary">LOC103724379</name>
</gene>
<dbReference type="PROSITE" id="PS01358">
    <property type="entry name" value="ZF_RANBP2_1"/>
    <property type="match status" value="2"/>
</dbReference>
<reference evidence="8" key="2">
    <citation type="submission" date="2025-08" db="UniProtKB">
        <authorList>
            <consortium name="RefSeq"/>
        </authorList>
    </citation>
    <scope>IDENTIFICATION</scope>
    <source>
        <tissue evidence="8">Young leaves</tissue>
    </source>
</reference>
<protein>
    <submittedName>
        <fullName evidence="8">Zinc finger protein VAR3, chloroplastic</fullName>
    </submittedName>
</protein>
<dbReference type="SUPFAM" id="SSF90209">
    <property type="entry name" value="Ran binding protein zinc finger-like"/>
    <property type="match status" value="2"/>
</dbReference>
<feature type="compositionally biased region" description="Acidic residues" evidence="5">
    <location>
        <begin position="412"/>
        <end position="426"/>
    </location>
</feature>
<dbReference type="PANTHER" id="PTHR23111">
    <property type="entry name" value="ZINC FINGER PROTEIN"/>
    <property type="match status" value="1"/>
</dbReference>
<evidence type="ECO:0000313" key="8">
    <source>
        <dbReference type="RefSeq" id="XP_038984910.1"/>
    </source>
</evidence>
<dbReference type="OrthoDB" id="448399at2759"/>
<dbReference type="GO" id="GO:0005737">
    <property type="term" value="C:cytoplasm"/>
    <property type="evidence" value="ECO:0007669"/>
    <property type="project" value="TreeGrafter"/>
</dbReference>
<dbReference type="Proteomes" id="UP000228380">
    <property type="component" value="Chromosome 8"/>
</dbReference>
<dbReference type="Pfam" id="PF20864">
    <property type="entry name" value="Zn_ribbon_TEX13"/>
    <property type="match status" value="1"/>
</dbReference>
<proteinExistence type="predicted"/>
<accession>A0A8B9AES5</accession>